<reference evidence="2 3" key="1">
    <citation type="submission" date="2017-03" db="EMBL/GenBank/DDBJ databases">
        <title>Genomes of endolithic fungi from Antarctica.</title>
        <authorList>
            <person name="Coleine C."/>
            <person name="Masonjones S."/>
            <person name="Stajich J.E."/>
        </authorList>
    </citation>
    <scope>NUCLEOTIDE SEQUENCE [LARGE SCALE GENOMIC DNA]</scope>
    <source>
        <strain evidence="2 3">CCFEE 5184</strain>
    </source>
</reference>
<sequence>MAAISAAQLPAVAQATARLQALLEHARQLKPEASVEPPLPTSDLVGEVDALQEGLVERNVHGVVETAARQIFYTLINSIDIAEPAFVQVWHLLDVLVLCGDRGSAAPELVAWLVEELLDSQTTAGCRIVFDYLESRRERLAAKDFHKKNLVFLRSCNELLRRLSRAEDAIFCGRVFFFLFQTFPLGDKSSVNLRGEFHVENTTKFEVPDGEQIEVDDKPIEGENAIATPKTETAQPPTKPGAKATPARLVVQKPLEEFVLANSELYPIFWRLQQDFSDPTRLFAKAHFETFKKGLGHTLTKFRKTPTVVQTKAAATNNRGIKRKLDSDGTITQPDGTEATDHFADKYNPKYLTSRDLFDLELSDLAFQRHITVQALILIDFLLSLTDKAKKKLAALDSSNKSMLYSITLSAEDAKWCRETRNAITNFLKAVPSMEDGRFYHRMVETVLARDKNWVRWKVESCPSIVRDPVSTEQIMEARKGAKDATRIRRVPEKPAGAIDLSFLVEGQGGGLDALRDPKRFAEPSVEALVEGVKADKLDLEMEMDEAEQGSLKSAIASKNWRALRLVRGVDLGMLDQVEVGKDVDEMFLPPNNGAEVEAEAEVDGAGAGAGDAATTNVTPEPIETQTRVDAGVEAVPAVTVTEGEAG</sequence>
<dbReference type="InterPro" id="IPR021861">
    <property type="entry name" value="THO_THOC1"/>
</dbReference>
<organism evidence="2 3">
    <name type="scientific">Friedmanniomyces simplex</name>
    <dbReference type="NCBI Taxonomy" id="329884"/>
    <lineage>
        <taxon>Eukaryota</taxon>
        <taxon>Fungi</taxon>
        <taxon>Dikarya</taxon>
        <taxon>Ascomycota</taxon>
        <taxon>Pezizomycotina</taxon>
        <taxon>Dothideomycetes</taxon>
        <taxon>Dothideomycetidae</taxon>
        <taxon>Mycosphaerellales</taxon>
        <taxon>Teratosphaeriaceae</taxon>
        <taxon>Friedmanniomyces</taxon>
    </lineage>
</organism>
<dbReference type="STRING" id="329884.A0A4U0XQH4"/>
<dbReference type="EMBL" id="NAJQ01000127">
    <property type="protein sequence ID" value="TKA77848.1"/>
    <property type="molecule type" value="Genomic_DNA"/>
</dbReference>
<dbReference type="AlphaFoldDB" id="A0A4U0XQH4"/>
<name>A0A4U0XQH4_9PEZI</name>
<evidence type="ECO:0000313" key="3">
    <source>
        <dbReference type="Proteomes" id="UP000309340"/>
    </source>
</evidence>
<dbReference type="GO" id="GO:0000445">
    <property type="term" value="C:THO complex part of transcription export complex"/>
    <property type="evidence" value="ECO:0007669"/>
    <property type="project" value="TreeGrafter"/>
</dbReference>
<dbReference type="Pfam" id="PF11957">
    <property type="entry name" value="efThoc1"/>
    <property type="match status" value="1"/>
</dbReference>
<evidence type="ECO:0000256" key="1">
    <source>
        <dbReference type="SAM" id="MobiDB-lite"/>
    </source>
</evidence>
<dbReference type="OrthoDB" id="10257415at2759"/>
<feature type="region of interest" description="Disordered" evidence="1">
    <location>
        <begin position="605"/>
        <end position="632"/>
    </location>
</feature>
<dbReference type="Proteomes" id="UP000309340">
    <property type="component" value="Unassembled WGS sequence"/>
</dbReference>
<evidence type="ECO:0000313" key="2">
    <source>
        <dbReference type="EMBL" id="TKA77848.1"/>
    </source>
</evidence>
<gene>
    <name evidence="2" type="ORF">B0A55_05163</name>
</gene>
<protein>
    <recommendedName>
        <fullName evidence="4">Nuclear matrix protein</fullName>
    </recommendedName>
</protein>
<keyword evidence="3" id="KW-1185">Reference proteome</keyword>
<dbReference type="PANTHER" id="PTHR13265">
    <property type="entry name" value="THO COMPLEX SUBUNIT 1"/>
    <property type="match status" value="1"/>
</dbReference>
<comment type="caution">
    <text evidence="2">The sequence shown here is derived from an EMBL/GenBank/DDBJ whole genome shotgun (WGS) entry which is preliminary data.</text>
</comment>
<feature type="compositionally biased region" description="Polar residues" evidence="1">
    <location>
        <begin position="615"/>
        <end position="628"/>
    </location>
</feature>
<proteinExistence type="predicted"/>
<evidence type="ECO:0008006" key="4">
    <source>
        <dbReference type="Google" id="ProtNLM"/>
    </source>
</evidence>
<dbReference type="PANTHER" id="PTHR13265:SF0">
    <property type="entry name" value="HPR1"/>
    <property type="match status" value="1"/>
</dbReference>
<accession>A0A4U0XQH4</accession>
<dbReference type="GO" id="GO:0006406">
    <property type="term" value="P:mRNA export from nucleus"/>
    <property type="evidence" value="ECO:0007669"/>
    <property type="project" value="TreeGrafter"/>
</dbReference>